<dbReference type="PANTHER" id="PTHR23048">
    <property type="entry name" value="MYOSIN LIGHT CHAIN 1, 3"/>
    <property type="match status" value="1"/>
</dbReference>
<name>A0A250WX63_9CHLO</name>
<comment type="caution">
    <text evidence="4">The sequence shown here is derived from an EMBL/GenBank/DDBJ whole genome shotgun (WGS) entry which is preliminary data.</text>
</comment>
<dbReference type="Pfam" id="PF13499">
    <property type="entry name" value="EF-hand_7"/>
    <property type="match status" value="1"/>
</dbReference>
<evidence type="ECO:0000256" key="2">
    <source>
        <dbReference type="ARBA" id="ARBA00022837"/>
    </source>
</evidence>
<dbReference type="GO" id="GO:0016460">
    <property type="term" value="C:myosin II complex"/>
    <property type="evidence" value="ECO:0007669"/>
    <property type="project" value="TreeGrafter"/>
</dbReference>
<sequence>MDNLPKLSDEEMDMCKKAFMMFDKDGSGTIDVKELKAALNALGQAPSDEELYVMISQVDQDGSKEIEYPEFVHAIRINKAMTEKLSTEQDTIDAWTALGGFQDRTGKVSVERLLAILNEFDLKVNVESLLGEEGKQDLDYEEFKILLS</sequence>
<feature type="domain" description="EF-hand" evidence="3">
    <location>
        <begin position="46"/>
        <end position="81"/>
    </location>
</feature>
<dbReference type="FunFam" id="1.10.238.10:FF:000178">
    <property type="entry name" value="Calmodulin-2 A"/>
    <property type="match status" value="1"/>
</dbReference>
<dbReference type="AlphaFoldDB" id="A0A250WX63"/>
<dbReference type="InterPro" id="IPR002048">
    <property type="entry name" value="EF_hand_dom"/>
</dbReference>
<dbReference type="SUPFAM" id="SSF47473">
    <property type="entry name" value="EF-hand"/>
    <property type="match status" value="1"/>
</dbReference>
<dbReference type="GO" id="GO:0005509">
    <property type="term" value="F:calcium ion binding"/>
    <property type="evidence" value="ECO:0007669"/>
    <property type="project" value="InterPro"/>
</dbReference>
<evidence type="ECO:0000256" key="1">
    <source>
        <dbReference type="ARBA" id="ARBA00022737"/>
    </source>
</evidence>
<dbReference type="PROSITE" id="PS50222">
    <property type="entry name" value="EF_HAND_2"/>
    <property type="match status" value="2"/>
</dbReference>
<evidence type="ECO:0000313" key="4">
    <source>
        <dbReference type="EMBL" id="GAX75212.1"/>
    </source>
</evidence>
<keyword evidence="1" id="KW-0677">Repeat</keyword>
<dbReference type="InterPro" id="IPR018247">
    <property type="entry name" value="EF_Hand_1_Ca_BS"/>
</dbReference>
<dbReference type="STRING" id="1157962.A0A250WX63"/>
<proteinExistence type="predicted"/>
<organism evidence="4 5">
    <name type="scientific">Chlamydomonas eustigma</name>
    <dbReference type="NCBI Taxonomy" id="1157962"/>
    <lineage>
        <taxon>Eukaryota</taxon>
        <taxon>Viridiplantae</taxon>
        <taxon>Chlorophyta</taxon>
        <taxon>core chlorophytes</taxon>
        <taxon>Chlorophyceae</taxon>
        <taxon>CS clade</taxon>
        <taxon>Chlamydomonadales</taxon>
        <taxon>Chlamydomonadaceae</taxon>
        <taxon>Chlamydomonas</taxon>
    </lineage>
</organism>
<dbReference type="InterPro" id="IPR050230">
    <property type="entry name" value="CALM/Myosin/TropC-like"/>
</dbReference>
<dbReference type="PROSITE" id="PS00018">
    <property type="entry name" value="EF_HAND_1"/>
    <property type="match status" value="2"/>
</dbReference>
<dbReference type="Proteomes" id="UP000232323">
    <property type="component" value="Unassembled WGS sequence"/>
</dbReference>
<dbReference type="OrthoDB" id="26525at2759"/>
<dbReference type="PANTHER" id="PTHR23048:SF0">
    <property type="entry name" value="CALMODULIN LIKE 3"/>
    <property type="match status" value="1"/>
</dbReference>
<accession>A0A250WX63</accession>
<feature type="domain" description="EF-hand" evidence="3">
    <location>
        <begin position="10"/>
        <end position="45"/>
    </location>
</feature>
<keyword evidence="2" id="KW-0106">Calcium</keyword>
<dbReference type="EMBL" id="BEGY01000011">
    <property type="protein sequence ID" value="GAX75212.1"/>
    <property type="molecule type" value="Genomic_DNA"/>
</dbReference>
<dbReference type="InterPro" id="IPR011992">
    <property type="entry name" value="EF-hand-dom_pair"/>
</dbReference>
<reference evidence="4 5" key="1">
    <citation type="submission" date="2017-08" db="EMBL/GenBank/DDBJ databases">
        <title>Acidophilic green algal genome provides insights into adaptation to an acidic environment.</title>
        <authorList>
            <person name="Hirooka S."/>
            <person name="Hirose Y."/>
            <person name="Kanesaki Y."/>
            <person name="Higuchi S."/>
            <person name="Fujiwara T."/>
            <person name="Onuma R."/>
            <person name="Era A."/>
            <person name="Ohbayashi R."/>
            <person name="Uzuka A."/>
            <person name="Nozaki H."/>
            <person name="Yoshikawa H."/>
            <person name="Miyagishima S.Y."/>
        </authorList>
    </citation>
    <scope>NUCLEOTIDE SEQUENCE [LARGE SCALE GENOMIC DNA]</scope>
    <source>
        <strain evidence="4 5">NIES-2499</strain>
    </source>
</reference>
<dbReference type="SMART" id="SM00054">
    <property type="entry name" value="EFh"/>
    <property type="match status" value="2"/>
</dbReference>
<dbReference type="Gene3D" id="1.10.238.10">
    <property type="entry name" value="EF-hand"/>
    <property type="match status" value="1"/>
</dbReference>
<keyword evidence="5" id="KW-1185">Reference proteome</keyword>
<gene>
    <name evidence="4" type="ORF">CEUSTIGMA_g2656.t1</name>
</gene>
<dbReference type="CDD" id="cd00051">
    <property type="entry name" value="EFh"/>
    <property type="match status" value="1"/>
</dbReference>
<evidence type="ECO:0000259" key="3">
    <source>
        <dbReference type="PROSITE" id="PS50222"/>
    </source>
</evidence>
<evidence type="ECO:0000313" key="5">
    <source>
        <dbReference type="Proteomes" id="UP000232323"/>
    </source>
</evidence>
<protein>
    <recommendedName>
        <fullName evidence="3">EF-hand domain-containing protein</fullName>
    </recommendedName>
</protein>